<dbReference type="InterPro" id="IPR019660">
    <property type="entry name" value="Put_sensory_transdc_reg_YbjN"/>
</dbReference>
<reference evidence="2 4" key="1">
    <citation type="submission" date="2014-09" db="EMBL/GenBank/DDBJ databases">
        <authorList>
            <person name="McGinnis J.M."/>
            <person name="Wolfgang W.J."/>
        </authorList>
    </citation>
    <scope>NUCLEOTIDE SEQUENCE [LARGE SCALE GENOMIC DNA]</scope>
    <source>
        <strain evidence="2 4">JCM 14014</strain>
    </source>
</reference>
<name>A0A099F5Q1_9RHOB</name>
<dbReference type="EMBL" id="JRKN01000004">
    <property type="protein sequence ID" value="KGJ05799.1"/>
    <property type="molecule type" value="Genomic_DNA"/>
</dbReference>
<evidence type="ECO:0000256" key="1">
    <source>
        <dbReference type="SAM" id="SignalP"/>
    </source>
</evidence>
<organism evidence="2 4">
    <name type="scientific">Paracoccus halophilus</name>
    <dbReference type="NCBI Taxonomy" id="376733"/>
    <lineage>
        <taxon>Bacteria</taxon>
        <taxon>Pseudomonadati</taxon>
        <taxon>Pseudomonadota</taxon>
        <taxon>Alphaproteobacteria</taxon>
        <taxon>Rhodobacterales</taxon>
        <taxon>Paracoccaceae</taxon>
        <taxon>Paracoccus</taxon>
    </lineage>
</organism>
<dbReference type="RefSeq" id="WP_036738863.1">
    <property type="nucleotide sequence ID" value="NZ_FOJO01000002.1"/>
</dbReference>
<feature type="chain" id="PRO_5010409393" evidence="1">
    <location>
        <begin position="20"/>
        <end position="150"/>
    </location>
</feature>
<feature type="signal peptide" evidence="1">
    <location>
        <begin position="1"/>
        <end position="19"/>
    </location>
</feature>
<dbReference type="STRING" id="376733.SAMN04487972_10275"/>
<evidence type="ECO:0000313" key="2">
    <source>
        <dbReference type="EMBL" id="KGJ05799.1"/>
    </source>
</evidence>
<gene>
    <name evidence="2" type="ORF">IT41_03770</name>
    <name evidence="3" type="ORF">SAMN04487972_10275</name>
</gene>
<reference evidence="3 5" key="3">
    <citation type="submission" date="2016-10" db="EMBL/GenBank/DDBJ databases">
        <authorList>
            <person name="de Groot N.N."/>
        </authorList>
    </citation>
    <scope>NUCLEOTIDE SEQUENCE [LARGE SCALE GENOMIC DNA]</scope>
    <source>
        <strain evidence="3 5">CGMCC 1.6117</strain>
    </source>
</reference>
<accession>A0A099F5Q1</accession>
<dbReference type="Proteomes" id="UP000182312">
    <property type="component" value="Unassembled WGS sequence"/>
</dbReference>
<evidence type="ECO:0000313" key="3">
    <source>
        <dbReference type="EMBL" id="SFA41053.1"/>
    </source>
</evidence>
<keyword evidence="4" id="KW-1185">Reference proteome</keyword>
<dbReference type="eggNOG" id="ENOG50333ZI">
    <property type="taxonomic scope" value="Bacteria"/>
</dbReference>
<evidence type="ECO:0000313" key="4">
    <source>
        <dbReference type="Proteomes" id="UP000029846"/>
    </source>
</evidence>
<dbReference type="Proteomes" id="UP000029846">
    <property type="component" value="Unassembled WGS sequence"/>
</dbReference>
<protein>
    <submittedName>
        <fullName evidence="3">Putative sensory transduction regulator</fullName>
    </submittedName>
</protein>
<keyword evidence="1" id="KW-0732">Signal</keyword>
<dbReference type="Pfam" id="PF10722">
    <property type="entry name" value="YbjN"/>
    <property type="match status" value="1"/>
</dbReference>
<reference evidence="2 4" key="2">
    <citation type="submission" date="2014-10" db="EMBL/GenBank/DDBJ databases">
        <title>Paracoccus sanguinis sp. nov., isolated from clinical specimens of New York State patients.</title>
        <authorList>
            <person name="Mingle L.A."/>
            <person name="Cole J.A."/>
            <person name="Lapierre P."/>
            <person name="Musser K.A."/>
        </authorList>
    </citation>
    <scope>NUCLEOTIDE SEQUENCE [LARGE SCALE GENOMIC DNA]</scope>
    <source>
        <strain evidence="2 4">JCM 14014</strain>
    </source>
</reference>
<dbReference type="OrthoDB" id="33037at2"/>
<dbReference type="CDD" id="cd17511">
    <property type="entry name" value="YbjN_AmyR-like"/>
    <property type="match status" value="1"/>
</dbReference>
<dbReference type="AlphaFoldDB" id="A0A099F5Q1"/>
<proteinExistence type="predicted"/>
<dbReference type="EMBL" id="FOJO01000002">
    <property type="protein sequence ID" value="SFA41053.1"/>
    <property type="molecule type" value="Genomic_DNA"/>
</dbReference>
<evidence type="ECO:0000313" key="5">
    <source>
        <dbReference type="Proteomes" id="UP000182312"/>
    </source>
</evidence>
<sequence>MRVLILFPVALMLASSVVAAQVRGDPDLIQRMMADTGLRVTQLADNKGDPMLESRIDDVLFRVHFFDCQATCAAMQFSAGFQLDAPLPIEMANLWNRERRFGRVYLDRDGDPFIEMDIGLTGEGIGRRNFKDALDIWRVLLNDFRDFIDW</sequence>